<evidence type="ECO:0000256" key="4">
    <source>
        <dbReference type="ARBA" id="ARBA00022475"/>
    </source>
</evidence>
<dbReference type="InterPro" id="IPR050448">
    <property type="entry name" value="OpgB/LTA_synthase_biosynth"/>
</dbReference>
<proteinExistence type="inferred from homology"/>
<keyword evidence="9" id="KW-0479">Metal-binding</keyword>
<dbReference type="Proteomes" id="UP000266301">
    <property type="component" value="Chromosome"/>
</dbReference>
<dbReference type="OrthoDB" id="5901192at2"/>
<feature type="domain" description="Sulfatase N-terminal" evidence="12">
    <location>
        <begin position="225"/>
        <end position="510"/>
    </location>
</feature>
<feature type="transmembrane region" description="Helical" evidence="11">
    <location>
        <begin position="22"/>
        <end position="40"/>
    </location>
</feature>
<evidence type="ECO:0000256" key="9">
    <source>
        <dbReference type="PIRSR" id="PIRSR005091-2"/>
    </source>
</evidence>
<dbReference type="InterPro" id="IPR012160">
    <property type="entry name" value="LtaS-like"/>
</dbReference>
<keyword evidence="6 11" id="KW-1133">Transmembrane helix</keyword>
<evidence type="ECO:0000256" key="6">
    <source>
        <dbReference type="ARBA" id="ARBA00022989"/>
    </source>
</evidence>
<keyword evidence="14" id="KW-1185">Reference proteome</keyword>
<dbReference type="Gene3D" id="3.30.1120.170">
    <property type="match status" value="1"/>
</dbReference>
<reference evidence="13 14" key="1">
    <citation type="journal article" date="2019" name="Int. J. Syst. Evol. Microbiol.">
        <title>Clostridium fermenticellae sp. nov., isolated from the mud in a fermentation cellar for the production of the Chinese liquor, baijiu.</title>
        <authorList>
            <person name="Xu P.X."/>
            <person name="Chai L.J."/>
            <person name="Qiu T."/>
            <person name="Zhang X.J."/>
            <person name="Lu Z.M."/>
            <person name="Xiao C."/>
            <person name="Wang S.T."/>
            <person name="Shen C.H."/>
            <person name="Shi J.S."/>
            <person name="Xu Z.H."/>
        </authorList>
    </citation>
    <scope>NUCLEOTIDE SEQUENCE [LARGE SCALE GENOMIC DNA]</scope>
    <source>
        <strain evidence="13 14">JN500901</strain>
    </source>
</reference>
<evidence type="ECO:0000256" key="1">
    <source>
        <dbReference type="ARBA" id="ARBA00004651"/>
    </source>
</evidence>
<protein>
    <submittedName>
        <fullName evidence="13">LTA synthase family protein</fullName>
    </submittedName>
</protein>
<dbReference type="PANTHER" id="PTHR47371:SF3">
    <property type="entry name" value="PHOSPHOGLYCEROL TRANSFERASE I"/>
    <property type="match status" value="1"/>
</dbReference>
<comment type="pathway">
    <text evidence="2">Cell wall biogenesis; lipoteichoic acid biosynthesis.</text>
</comment>
<feature type="binding site" evidence="10">
    <location>
        <position position="275"/>
    </location>
    <ligand>
        <name>Mn(2+)</name>
        <dbReference type="ChEBI" id="CHEBI:29035"/>
    </ligand>
</feature>
<evidence type="ECO:0000313" key="14">
    <source>
        <dbReference type="Proteomes" id="UP000266301"/>
    </source>
</evidence>
<keyword evidence="4" id="KW-1003">Cell membrane</keyword>
<feature type="transmembrane region" description="Helical" evidence="11">
    <location>
        <begin position="47"/>
        <end position="69"/>
    </location>
</feature>
<feature type="binding site" evidence="9">
    <location>
        <position position="388"/>
    </location>
    <ligand>
        <name>substrate</name>
    </ligand>
</feature>
<keyword evidence="7 11" id="KW-0472">Membrane</keyword>
<dbReference type="InterPro" id="IPR000917">
    <property type="entry name" value="Sulfatase_N"/>
</dbReference>
<feature type="transmembrane region" description="Helical" evidence="11">
    <location>
        <begin position="129"/>
        <end position="148"/>
    </location>
</feature>
<dbReference type="SUPFAM" id="SSF53649">
    <property type="entry name" value="Alkaline phosphatase-like"/>
    <property type="match status" value="1"/>
</dbReference>
<dbReference type="PANTHER" id="PTHR47371">
    <property type="entry name" value="LIPOTEICHOIC ACID SYNTHASE"/>
    <property type="match status" value="1"/>
</dbReference>
<evidence type="ECO:0000256" key="7">
    <source>
        <dbReference type="ARBA" id="ARBA00023136"/>
    </source>
</evidence>
<keyword evidence="9" id="KW-0464">Manganese</keyword>
<evidence type="ECO:0000256" key="11">
    <source>
        <dbReference type="SAM" id="Phobius"/>
    </source>
</evidence>
<dbReference type="AlphaFoldDB" id="A0A386H797"/>
<evidence type="ECO:0000259" key="12">
    <source>
        <dbReference type="Pfam" id="PF00884"/>
    </source>
</evidence>
<dbReference type="KEGG" id="cfer:D4Z93_10265"/>
<dbReference type="EMBL" id="CP032416">
    <property type="protein sequence ID" value="AYD41468.1"/>
    <property type="molecule type" value="Genomic_DNA"/>
</dbReference>
<feature type="active site" evidence="8">
    <location>
        <position position="275"/>
    </location>
</feature>
<sequence length="596" mass="68353">MSIKMLVYGSQIQIQYFSYKRLYPKILASILVICGFGLIFKKRKRITFLYISSIVLTSLIFADLIYFQYFRDIISISILENGLLLGPVKSSVASLLKWQYFLLFIDIVLLPGIIFKLMIEKENTLKVRIISTVVVLAIGLGYSAKYVYKLSVEQPNLITTMYNRIYIAETLGNLDFHVLDVYNFAYRTIKKGTPLPIGKQNEIKHYFGDNNKNSEGILNGDGNGKNLIVIQVEALQQFVINKTLNGKEITPNLNAWIKKSAYFDNYFYQVSAGNTSDAELMTNNSLYPASQGAAAYMYCKNDFDSLPKMLEKKGYTSIALHGFRGDFWNRNIMNKAEGYDKFYSESSFKVDDVVGLGLSDKSFLNQSLNIIRNQKQPFFSFLVTLSSHYPFDDVKNYGNFNTSEYEGTLLGNYIKSIHYTDEQIGMFLKKLDDSGLTKDSIIVIYGDHYAIPKNQDKSLYKFLNIDKGNDLNWMELQKVPLIIHFPDNKNSGIYHAYSGEMDLYPTLSNLYNLSSKYMFGSDIFNTKDNLVVFRNGSFTDGKVFYLSQLDKYYDIKTGEAISENSKILNEKSLTQKELEYSDDILNHNLIKKFNKK</sequence>
<gene>
    <name evidence="13" type="ORF">D4Z93_10265</name>
</gene>
<evidence type="ECO:0000256" key="2">
    <source>
        <dbReference type="ARBA" id="ARBA00004936"/>
    </source>
</evidence>
<comment type="subcellular location">
    <subcellularLocation>
        <location evidence="1">Cell membrane</location>
        <topology evidence="1">Multi-pass membrane protein</topology>
    </subcellularLocation>
</comment>
<keyword evidence="5 11" id="KW-0812">Transmembrane</keyword>
<comment type="similarity">
    <text evidence="3">Belongs to the LTA synthase family.</text>
</comment>
<feature type="binding site" evidence="10">
    <location>
        <position position="447"/>
    </location>
    <ligand>
        <name>Mn(2+)</name>
        <dbReference type="ChEBI" id="CHEBI:29035"/>
    </ligand>
</feature>
<dbReference type="GO" id="GO:0046872">
    <property type="term" value="F:metal ion binding"/>
    <property type="evidence" value="ECO:0007669"/>
    <property type="project" value="UniProtKB-KW"/>
</dbReference>
<name>A0A386H797_9CLOT</name>
<evidence type="ECO:0000313" key="13">
    <source>
        <dbReference type="EMBL" id="AYD41468.1"/>
    </source>
</evidence>
<dbReference type="Pfam" id="PF00884">
    <property type="entry name" value="Sulfatase"/>
    <property type="match status" value="1"/>
</dbReference>
<dbReference type="InterPro" id="IPR017850">
    <property type="entry name" value="Alkaline_phosphatase_core_sf"/>
</dbReference>
<accession>A0A386H797</accession>
<feature type="binding site" evidence="10">
    <location>
        <position position="448"/>
    </location>
    <ligand>
        <name>Mn(2+)</name>
        <dbReference type="ChEBI" id="CHEBI:29035"/>
    </ligand>
</feature>
<organism evidence="13 14">
    <name type="scientific">Clostridium fermenticellae</name>
    <dbReference type="NCBI Taxonomy" id="2068654"/>
    <lineage>
        <taxon>Bacteria</taxon>
        <taxon>Bacillati</taxon>
        <taxon>Bacillota</taxon>
        <taxon>Clostridia</taxon>
        <taxon>Eubacteriales</taxon>
        <taxon>Clostridiaceae</taxon>
        <taxon>Clostridium</taxon>
    </lineage>
</organism>
<evidence type="ECO:0000256" key="8">
    <source>
        <dbReference type="PIRSR" id="PIRSR005091-1"/>
    </source>
</evidence>
<dbReference type="PIRSF" id="PIRSF005091">
    <property type="entry name" value="Mmb_sulf_HI1246"/>
    <property type="match status" value="1"/>
</dbReference>
<feature type="transmembrane region" description="Helical" evidence="11">
    <location>
        <begin position="98"/>
        <end position="117"/>
    </location>
</feature>
<evidence type="ECO:0000256" key="5">
    <source>
        <dbReference type="ARBA" id="ARBA00022692"/>
    </source>
</evidence>
<dbReference type="RefSeq" id="WP_119974315.1">
    <property type="nucleotide sequence ID" value="NZ_CP032416.1"/>
</dbReference>
<dbReference type="CDD" id="cd16015">
    <property type="entry name" value="LTA_synthase"/>
    <property type="match status" value="1"/>
</dbReference>
<dbReference type="GO" id="GO:0005886">
    <property type="term" value="C:plasma membrane"/>
    <property type="evidence" value="ECO:0007669"/>
    <property type="project" value="UniProtKB-SubCell"/>
</dbReference>
<evidence type="ECO:0000256" key="10">
    <source>
        <dbReference type="PIRSR" id="PIRSR005091-3"/>
    </source>
</evidence>
<feature type="binding site" evidence="10">
    <location>
        <position position="233"/>
    </location>
    <ligand>
        <name>Mn(2+)</name>
        <dbReference type="ChEBI" id="CHEBI:29035"/>
    </ligand>
</feature>
<evidence type="ECO:0000256" key="3">
    <source>
        <dbReference type="ARBA" id="ARBA00009983"/>
    </source>
</evidence>
<dbReference type="Gene3D" id="3.40.720.10">
    <property type="entry name" value="Alkaline Phosphatase, subunit A"/>
    <property type="match status" value="1"/>
</dbReference>